<reference evidence="1 2" key="1">
    <citation type="submission" date="2010-03" db="EMBL/GenBank/DDBJ databases">
        <title>The Genome Sequence of Fusobacterium sp. 1_1_41FAA.</title>
        <authorList>
            <consortium name="The Broad Institute Genome Sequencing Platform"/>
            <person name="Ward D."/>
            <person name="Earl A."/>
            <person name="Feldgarden M."/>
            <person name="Gevers D."/>
            <person name="Young S.K."/>
            <person name="Zeng Q."/>
            <person name="Koehrsen M."/>
            <person name="Alvarado L."/>
            <person name="Berlin A."/>
            <person name="Borenstein D."/>
            <person name="Chapman S."/>
            <person name="Chen Z."/>
            <person name="Engels R."/>
            <person name="Freedman E."/>
            <person name="Gellesch M."/>
            <person name="Goldberg J."/>
            <person name="Griggs A."/>
            <person name="Gujja S."/>
            <person name="Heilman E."/>
            <person name="Heiman D."/>
            <person name="Hepburn T."/>
            <person name="Howarth C."/>
            <person name="Jen D."/>
            <person name="Larson L."/>
            <person name="Mehta T."/>
            <person name="Park D."/>
            <person name="Pearson M."/>
            <person name="Richards J."/>
            <person name="Roberts A."/>
            <person name="Saif S."/>
            <person name="Shea T."/>
            <person name="Shenoy N."/>
            <person name="Sisk P."/>
            <person name="Stolte C."/>
            <person name="Sykes S."/>
            <person name="Walk T."/>
            <person name="White J."/>
            <person name="Yandava C."/>
            <person name="Strauss J.C."/>
            <person name="Ambrose C.E."/>
            <person name="Allen-Vercoe E."/>
            <person name="Haas B."/>
            <person name="Henn M.R."/>
            <person name="Nusbaum C."/>
            <person name="Birren B."/>
        </authorList>
    </citation>
    <scope>NUCLEOTIDE SEQUENCE [LARGE SCALE GENOMIC DNA]</scope>
    <source>
        <strain evidence="1 2">1_1_41FAA</strain>
    </source>
</reference>
<name>D6LHE3_9FUSO</name>
<evidence type="ECO:0000313" key="1">
    <source>
        <dbReference type="EMBL" id="EFG27819.2"/>
    </source>
</evidence>
<dbReference type="AlphaFoldDB" id="D6LHE3"/>
<evidence type="ECO:0000313" key="2">
    <source>
        <dbReference type="Proteomes" id="UP000003964"/>
    </source>
</evidence>
<dbReference type="Proteomes" id="UP000003964">
    <property type="component" value="Unassembled WGS sequence"/>
</dbReference>
<proteinExistence type="predicted"/>
<sequence>MDCQDLEIIKNDIEKFIKQLELKSKNKVIFTDDEKSFLRFLAKHILFFKELYRFDKSKYFLEVLISDIFSYIISIIDGEKRYIFLNERSIIENYIRYLMKENHIKENTFYKLKEKFKLENDVFSLLKEEYSTSCKYIHGGEILKTELLFYFFEFLKKEKEIFRDVKYYKRIKKMLNIYDKLILKEDEDFINGVFHRRKTLLKFLIKID</sequence>
<organism evidence="1 2">
    <name type="scientific">Fusobacterium periodonticum 1_1_41FAA</name>
    <dbReference type="NCBI Taxonomy" id="469621"/>
    <lineage>
        <taxon>Bacteria</taxon>
        <taxon>Fusobacteriati</taxon>
        <taxon>Fusobacteriota</taxon>
        <taxon>Fusobacteriia</taxon>
        <taxon>Fusobacteriales</taxon>
        <taxon>Fusobacteriaceae</taxon>
        <taxon>Fusobacterium</taxon>
    </lineage>
</organism>
<protein>
    <submittedName>
        <fullName evidence="1">Uncharacterized protein</fullName>
    </submittedName>
</protein>
<dbReference type="EMBL" id="GG770383">
    <property type="protein sequence ID" value="EFG27819.2"/>
    <property type="molecule type" value="Genomic_DNA"/>
</dbReference>
<gene>
    <name evidence="1" type="ORF">HMPREF0400_01149</name>
</gene>
<dbReference type="RefSeq" id="WP_008821096.1">
    <property type="nucleotide sequence ID" value="NZ_GG770383.1"/>
</dbReference>
<accession>D6LHE3</accession>